<feature type="region of interest" description="Disordered" evidence="4">
    <location>
        <begin position="111"/>
        <end position="162"/>
    </location>
</feature>
<reference evidence="7" key="1">
    <citation type="submission" date="2021-02" db="EMBL/GenBank/DDBJ databases">
        <authorList>
            <person name="Nowell W R."/>
        </authorList>
    </citation>
    <scope>NUCLEOTIDE SEQUENCE</scope>
</reference>
<proteinExistence type="inferred from homology"/>
<sequence>MASSSSYLHPMSGTSPSYLHMASSTYLHNMAPPGTKQWTSVASSQQQQQQQQQMNNSTTNKQQHPSQQSSQLQTLDGLTNHLNQNGLINSLTSSTSQIQLEKNFELQQEDFPPLPKSATISQNQDSTTTVSSQQTSNNLLPSVTSSSSSSQHPFSNYSSTSSNSLNGFASLNDLKQLQQQQSSQLQSSSSYHHTSSSPSPTIFKSSVDQMNTLLNRQQSIPASQNISSLSNSQHPQYMKQLSHQPSGSVSSSTSNSSSSTSAGFAALLAVHQAHAAQQQQQQNSSNTTLTSGQTTAGVIGSNGTATTTSGQTSNSGSVTSGNTLPSSTITDQYGLVGLLQIIQQAEKDPVASTLLNCDLTTLGLSKLFKLFKLFNQTDLYPSFISPFVDQQARPHEIDYQVPYEYQMGIQIRDKLPQVKFDQLNEDTLFFLFYLFGNDYIQISAANELYRRDWRYHKDERIWLTRIKNIMPDQKFETYETGVYCVFDVPLWRKTHKSMRIDYEKLDDSMSRLYCFGCRLSVITSLSCLLNIILTILFFQWFTKKPLIIPSSSILFDFSQLLNHTTIETNNQYGYVLLSCSAYSFSLAYCYYLPFTSLTWRRIGYEPIILLHGLENLPTSSLSEMMQALNHLQLKHYFIHTKTKFDKEVLSISYSQISRLFGGYLEDKYLKNDDFLIISDADLLPINIKLFNPNPTSDILIVNAFCCLSEELIFKNVSYPYYPISYIGMKKRLWKQVVDLTNSSCFDEKHKKLTMSTITCYLNFKMNITIQTKVRKKPPLWDIDQRLIR</sequence>
<comment type="caution">
    <text evidence="7">The sequence shown here is derived from an EMBL/GenBank/DDBJ whole genome shotgun (WGS) entry which is preliminary data.</text>
</comment>
<feature type="compositionally biased region" description="Low complexity" evidence="4">
    <location>
        <begin position="177"/>
        <end position="201"/>
    </location>
</feature>
<name>A0A813V685_9BILA</name>
<evidence type="ECO:0000256" key="4">
    <source>
        <dbReference type="SAM" id="MobiDB-lite"/>
    </source>
</evidence>
<evidence type="ECO:0000256" key="2">
    <source>
        <dbReference type="ARBA" id="ARBA00023015"/>
    </source>
</evidence>
<keyword evidence="5" id="KW-0472">Membrane</keyword>
<dbReference type="InterPro" id="IPR040168">
    <property type="entry name" value="Not2/3/5"/>
</dbReference>
<feature type="transmembrane region" description="Helical" evidence="5">
    <location>
        <begin position="572"/>
        <end position="592"/>
    </location>
</feature>
<dbReference type="Gene3D" id="2.30.30.1020">
    <property type="entry name" value="CCR4-NOT complex subunit 2/3/5, C-terminal domain"/>
    <property type="match status" value="1"/>
</dbReference>
<accession>A0A813V685</accession>
<feature type="region of interest" description="Disordered" evidence="4">
    <location>
        <begin position="30"/>
        <end position="72"/>
    </location>
</feature>
<evidence type="ECO:0000313" key="8">
    <source>
        <dbReference type="EMBL" id="CAF3624525.1"/>
    </source>
</evidence>
<keyword evidence="3" id="KW-0804">Transcription</keyword>
<evidence type="ECO:0000256" key="1">
    <source>
        <dbReference type="ARBA" id="ARBA00007682"/>
    </source>
</evidence>
<dbReference type="OrthoDB" id="25391at2759"/>
<keyword evidence="2" id="KW-0805">Transcription regulation</keyword>
<feature type="compositionally biased region" description="Low complexity" evidence="4">
    <location>
        <begin position="246"/>
        <end position="257"/>
    </location>
</feature>
<gene>
    <name evidence="7" type="ORF">GPM918_LOCUS5374</name>
    <name evidence="8" type="ORF">SRO942_LOCUS5374</name>
</gene>
<feature type="transmembrane region" description="Helical" evidence="5">
    <location>
        <begin position="519"/>
        <end position="541"/>
    </location>
</feature>
<evidence type="ECO:0000313" key="7">
    <source>
        <dbReference type="EMBL" id="CAF0837280.1"/>
    </source>
</evidence>
<feature type="region of interest" description="Disordered" evidence="4">
    <location>
        <begin position="221"/>
        <end position="257"/>
    </location>
</feature>
<feature type="domain" description="NOT2/NOT3/NOT5 C-terminal" evidence="6">
    <location>
        <begin position="381"/>
        <end position="505"/>
    </location>
</feature>
<dbReference type="Proteomes" id="UP000663829">
    <property type="component" value="Unassembled WGS sequence"/>
</dbReference>
<dbReference type="InterPro" id="IPR038635">
    <property type="entry name" value="CCR4-NOT_su2/3/5_C_sf"/>
</dbReference>
<keyword evidence="5" id="KW-1133">Transmembrane helix</keyword>
<dbReference type="AlphaFoldDB" id="A0A813V685"/>
<keyword evidence="9" id="KW-1185">Reference proteome</keyword>
<protein>
    <recommendedName>
        <fullName evidence="6">NOT2/NOT3/NOT5 C-terminal domain-containing protein</fullName>
    </recommendedName>
</protein>
<feature type="compositionally biased region" description="Low complexity" evidence="4">
    <location>
        <begin position="62"/>
        <end position="72"/>
    </location>
</feature>
<dbReference type="GO" id="GO:0006355">
    <property type="term" value="P:regulation of DNA-templated transcription"/>
    <property type="evidence" value="ECO:0007669"/>
    <property type="project" value="InterPro"/>
</dbReference>
<evidence type="ECO:0000256" key="5">
    <source>
        <dbReference type="SAM" id="Phobius"/>
    </source>
</evidence>
<dbReference type="Pfam" id="PF04153">
    <property type="entry name" value="NOT2_3_5_C"/>
    <property type="match status" value="1"/>
</dbReference>
<dbReference type="GO" id="GO:2000036">
    <property type="term" value="P:regulation of stem cell population maintenance"/>
    <property type="evidence" value="ECO:0007669"/>
    <property type="project" value="UniProtKB-ARBA"/>
</dbReference>
<dbReference type="Proteomes" id="UP000681722">
    <property type="component" value="Unassembled WGS sequence"/>
</dbReference>
<organism evidence="7 9">
    <name type="scientific">Didymodactylos carnosus</name>
    <dbReference type="NCBI Taxonomy" id="1234261"/>
    <lineage>
        <taxon>Eukaryota</taxon>
        <taxon>Metazoa</taxon>
        <taxon>Spiralia</taxon>
        <taxon>Gnathifera</taxon>
        <taxon>Rotifera</taxon>
        <taxon>Eurotatoria</taxon>
        <taxon>Bdelloidea</taxon>
        <taxon>Philodinida</taxon>
        <taxon>Philodinidae</taxon>
        <taxon>Didymodactylos</taxon>
    </lineage>
</organism>
<dbReference type="GO" id="GO:0030015">
    <property type="term" value="C:CCR4-NOT core complex"/>
    <property type="evidence" value="ECO:0007669"/>
    <property type="project" value="InterPro"/>
</dbReference>
<evidence type="ECO:0000256" key="3">
    <source>
        <dbReference type="ARBA" id="ARBA00023163"/>
    </source>
</evidence>
<keyword evidence="5" id="KW-0812">Transmembrane</keyword>
<evidence type="ECO:0000313" key="9">
    <source>
        <dbReference type="Proteomes" id="UP000663829"/>
    </source>
</evidence>
<dbReference type="InterPro" id="IPR007282">
    <property type="entry name" value="NOT2/3/5_C"/>
</dbReference>
<feature type="compositionally biased region" description="Polar residues" evidence="4">
    <location>
        <begin position="221"/>
        <end position="245"/>
    </location>
</feature>
<feature type="compositionally biased region" description="Low complexity" evidence="4">
    <location>
        <begin position="275"/>
        <end position="323"/>
    </location>
</feature>
<dbReference type="EMBL" id="CAJNOQ010000775">
    <property type="protein sequence ID" value="CAF0837280.1"/>
    <property type="molecule type" value="Genomic_DNA"/>
</dbReference>
<feature type="compositionally biased region" description="Low complexity" evidence="4">
    <location>
        <begin position="121"/>
        <end position="162"/>
    </location>
</feature>
<feature type="region of interest" description="Disordered" evidence="4">
    <location>
        <begin position="177"/>
        <end position="204"/>
    </location>
</feature>
<comment type="similarity">
    <text evidence="1">Belongs to the CNOT2/3/5 family.</text>
</comment>
<evidence type="ECO:0000259" key="6">
    <source>
        <dbReference type="Pfam" id="PF04153"/>
    </source>
</evidence>
<dbReference type="PANTHER" id="PTHR23326">
    <property type="entry name" value="CCR4 NOT-RELATED"/>
    <property type="match status" value="1"/>
</dbReference>
<feature type="region of interest" description="Disordered" evidence="4">
    <location>
        <begin position="275"/>
        <end position="324"/>
    </location>
</feature>
<dbReference type="EMBL" id="CAJOBC010000775">
    <property type="protein sequence ID" value="CAF3624525.1"/>
    <property type="molecule type" value="Genomic_DNA"/>
</dbReference>